<dbReference type="PANTHER" id="PTHR46300:SF2">
    <property type="entry name" value="CYTOCHROME P450 MONOOXYGENASE ALNH-RELATED"/>
    <property type="match status" value="1"/>
</dbReference>
<evidence type="ECO:0000313" key="12">
    <source>
        <dbReference type="EMBL" id="KAL0564681.1"/>
    </source>
</evidence>
<keyword evidence="11" id="KW-0472">Membrane</keyword>
<organism evidence="12 13">
    <name type="scientific">Marasmius crinis-equi</name>
    <dbReference type="NCBI Taxonomy" id="585013"/>
    <lineage>
        <taxon>Eukaryota</taxon>
        <taxon>Fungi</taxon>
        <taxon>Dikarya</taxon>
        <taxon>Basidiomycota</taxon>
        <taxon>Agaricomycotina</taxon>
        <taxon>Agaricomycetes</taxon>
        <taxon>Agaricomycetidae</taxon>
        <taxon>Agaricales</taxon>
        <taxon>Marasmiineae</taxon>
        <taxon>Marasmiaceae</taxon>
        <taxon>Marasmius</taxon>
    </lineage>
</organism>
<evidence type="ECO:0000256" key="6">
    <source>
        <dbReference type="ARBA" id="ARBA00022723"/>
    </source>
</evidence>
<comment type="cofactor">
    <cofactor evidence="1">
        <name>heme</name>
        <dbReference type="ChEBI" id="CHEBI:30413"/>
    </cofactor>
</comment>
<dbReference type="PANTHER" id="PTHR46300">
    <property type="entry name" value="P450, PUTATIVE (EUROFUNG)-RELATED-RELATED"/>
    <property type="match status" value="1"/>
</dbReference>
<name>A0ABR3EPD7_9AGAR</name>
<keyword evidence="9" id="KW-0408">Iron</keyword>
<evidence type="ECO:0000256" key="11">
    <source>
        <dbReference type="ARBA" id="ARBA00023136"/>
    </source>
</evidence>
<proteinExistence type="inferred from homology"/>
<keyword evidence="13" id="KW-1185">Reference proteome</keyword>
<comment type="similarity">
    <text evidence="3">Belongs to the cytochrome P450 family.</text>
</comment>
<protein>
    <recommendedName>
        <fullName evidence="14">Cytochrome P450</fullName>
    </recommendedName>
</protein>
<keyword evidence="5" id="KW-0812">Transmembrane</keyword>
<evidence type="ECO:0000256" key="10">
    <source>
        <dbReference type="ARBA" id="ARBA00023033"/>
    </source>
</evidence>
<evidence type="ECO:0000256" key="9">
    <source>
        <dbReference type="ARBA" id="ARBA00023004"/>
    </source>
</evidence>
<dbReference type="EMBL" id="JBAHYK010002631">
    <property type="protein sequence ID" value="KAL0564681.1"/>
    <property type="molecule type" value="Genomic_DNA"/>
</dbReference>
<dbReference type="InterPro" id="IPR050364">
    <property type="entry name" value="Cytochrome_P450_fung"/>
</dbReference>
<comment type="subcellular location">
    <subcellularLocation>
        <location evidence="2">Membrane</location>
        <topology evidence="2">Single-pass membrane protein</topology>
    </subcellularLocation>
</comment>
<dbReference type="InterPro" id="IPR017972">
    <property type="entry name" value="Cyt_P450_CS"/>
</dbReference>
<sequence>NVTFGYGSRICPGRHVANSFLFINIASILWAANITPEKDAQGNCISPDISDTATAKDGITMKPQPFKCYVTPRFPEAMNIWTQTKGELEK</sequence>
<dbReference type="InterPro" id="IPR036396">
    <property type="entry name" value="Cyt_P450_sf"/>
</dbReference>
<dbReference type="SUPFAM" id="SSF48264">
    <property type="entry name" value="Cytochrome P450"/>
    <property type="match status" value="1"/>
</dbReference>
<accession>A0ABR3EPD7</accession>
<keyword evidence="4" id="KW-0349">Heme</keyword>
<evidence type="ECO:0000256" key="1">
    <source>
        <dbReference type="ARBA" id="ARBA00001971"/>
    </source>
</evidence>
<comment type="caution">
    <text evidence="12">The sequence shown here is derived from an EMBL/GenBank/DDBJ whole genome shotgun (WGS) entry which is preliminary data.</text>
</comment>
<evidence type="ECO:0000256" key="5">
    <source>
        <dbReference type="ARBA" id="ARBA00022692"/>
    </source>
</evidence>
<evidence type="ECO:0000256" key="8">
    <source>
        <dbReference type="ARBA" id="ARBA00023002"/>
    </source>
</evidence>
<dbReference type="Proteomes" id="UP001465976">
    <property type="component" value="Unassembled WGS sequence"/>
</dbReference>
<evidence type="ECO:0000256" key="3">
    <source>
        <dbReference type="ARBA" id="ARBA00010617"/>
    </source>
</evidence>
<keyword evidence="7" id="KW-1133">Transmembrane helix</keyword>
<keyword evidence="8" id="KW-0560">Oxidoreductase</keyword>
<evidence type="ECO:0000256" key="4">
    <source>
        <dbReference type="ARBA" id="ARBA00022617"/>
    </source>
</evidence>
<feature type="non-terminal residue" evidence="12">
    <location>
        <position position="1"/>
    </location>
</feature>
<evidence type="ECO:0000313" key="13">
    <source>
        <dbReference type="Proteomes" id="UP001465976"/>
    </source>
</evidence>
<keyword evidence="10" id="KW-0503">Monooxygenase</keyword>
<dbReference type="Gene3D" id="1.10.630.10">
    <property type="entry name" value="Cytochrome P450"/>
    <property type="match status" value="1"/>
</dbReference>
<evidence type="ECO:0008006" key="14">
    <source>
        <dbReference type="Google" id="ProtNLM"/>
    </source>
</evidence>
<keyword evidence="6" id="KW-0479">Metal-binding</keyword>
<dbReference type="PROSITE" id="PS00086">
    <property type="entry name" value="CYTOCHROME_P450"/>
    <property type="match status" value="1"/>
</dbReference>
<evidence type="ECO:0000256" key="2">
    <source>
        <dbReference type="ARBA" id="ARBA00004167"/>
    </source>
</evidence>
<evidence type="ECO:0000256" key="7">
    <source>
        <dbReference type="ARBA" id="ARBA00022989"/>
    </source>
</evidence>
<gene>
    <name evidence="12" type="ORF">V5O48_017361</name>
</gene>
<reference evidence="12 13" key="1">
    <citation type="submission" date="2024-02" db="EMBL/GenBank/DDBJ databases">
        <title>A draft genome for the cacao thread blight pathogen Marasmius crinis-equi.</title>
        <authorList>
            <person name="Cohen S.P."/>
            <person name="Baruah I.K."/>
            <person name="Amoako-Attah I."/>
            <person name="Bukari Y."/>
            <person name="Meinhardt L.W."/>
            <person name="Bailey B.A."/>
        </authorList>
    </citation>
    <scope>NUCLEOTIDE SEQUENCE [LARGE SCALE GENOMIC DNA]</scope>
    <source>
        <strain evidence="12 13">GH-76</strain>
    </source>
</reference>